<protein>
    <submittedName>
        <fullName evidence="1">Uncharacterized protein</fullName>
    </submittedName>
</protein>
<dbReference type="PATRIC" id="fig|1454003.3.peg.323"/>
<sequence length="826" mass="86956">MQIGETEVACLKLVGGVFDRRNRLVSACRSVVDGGDAGAQGHRVGAVAVARAAARKCRVVGNVDAVAGSRQYAGRIVDQTHAQFTWDAIPVGGGLEAQRISRGQKQAAGRSQGHADVGPAAAAVRRVLPGPLRGGRRVVGDDDASQAVKGGAVREYRLIVLGVAESSVAADTIEQLGDGFLTWAGGVLKRIRQNDAGAQARWCVVFCVNRQRYGVGGSGKRCDAAVAGGVHLGAGVAGGAARLIPGAQGQSGGHRTVRVRVRLKVNPVAVTEQQGAALLNATDRDPGRTVIHRVEPGAQCRVRVGDGDALQRIHVDVAGAAGQRRHQDARHANNRRRVVFGRADGEDGIRQHRRIVYSPQSDGLCFGRLFGTAQPLRTGGVDVAAIAIIDRPGQREVFLLRLTEGLPRIAIGQLPRHALGFRCADPGSESKRERAAGIGKRADDTGIDAQVAAGEIDTDVAASRNAENVVGVGAGNVAALQRELRATPVATAARQERQFRVTQHGVRRDLARCPVFEELVHQTSAQGQHRRIVVGGDINHHRATAFQRQQRVAAALRRRTAIGIAVVDRVADGHLRRRVVVAVAVGHRPQDLIGLRGRRGVVEADGQHASGVGETAHHGRVDAYIGGAEIDAAVAATGHPESVVGSRCARITKHCRALQGQHRAAPVVESAQLGVAQGRVGVELDCRSVLVEARIGDDAATEIGKHRCVVDAGNGNHERAGGDQLATTAVAPVVERQGEHIGTAEIGVRQVLQLVDGNRRVDGGDAAAERDRATADDGRDASVEVERQCAVQRADLQLDVAIARVNNILRIGEGDPGDDGRRAAIA</sequence>
<dbReference type="Proteomes" id="UP000021816">
    <property type="component" value="Unassembled WGS sequence"/>
</dbReference>
<organism evidence="1 2">
    <name type="scientific">Candidatus Accumulibacter appositus</name>
    <dbReference type="NCBI Taxonomy" id="1454003"/>
    <lineage>
        <taxon>Bacteria</taxon>
        <taxon>Pseudomonadati</taxon>
        <taxon>Pseudomonadota</taxon>
        <taxon>Betaproteobacteria</taxon>
        <taxon>Candidatus Accumulibacter</taxon>
    </lineage>
</organism>
<name>A0A011P5K5_9PROT</name>
<comment type="caution">
    <text evidence="1">The sequence shown here is derived from an EMBL/GenBank/DDBJ whole genome shotgun (WGS) entry which is preliminary data.</text>
</comment>
<evidence type="ECO:0000313" key="1">
    <source>
        <dbReference type="EMBL" id="EXI82866.1"/>
    </source>
</evidence>
<evidence type="ECO:0000313" key="2">
    <source>
        <dbReference type="Proteomes" id="UP000021816"/>
    </source>
</evidence>
<gene>
    <name evidence="1" type="ORF">AW10_00316</name>
</gene>
<dbReference type="AlphaFoldDB" id="A0A011P5K5"/>
<accession>A0A011P5K5</accession>
<reference evidence="1 2" key="1">
    <citation type="submission" date="2014-02" db="EMBL/GenBank/DDBJ databases">
        <title>Expanding our view of genomic diversity in Candidatus Accumulibacter clades.</title>
        <authorList>
            <person name="Skennerton C.T."/>
            <person name="Barr J.J."/>
            <person name="Slater F.R."/>
            <person name="Bond P.L."/>
            <person name="Tyson G.W."/>
        </authorList>
    </citation>
    <scope>NUCLEOTIDE SEQUENCE [LARGE SCALE GENOMIC DNA]</scope>
    <source>
        <strain evidence="2">BA-92</strain>
    </source>
</reference>
<proteinExistence type="predicted"/>
<dbReference type="EMBL" id="JEMX01000009">
    <property type="protein sequence ID" value="EXI82866.1"/>
    <property type="molecule type" value="Genomic_DNA"/>
</dbReference>